<dbReference type="Proteomes" id="UP000192472">
    <property type="component" value="Unassembled WGS sequence"/>
</dbReference>
<dbReference type="RefSeq" id="WP_084371613.1">
    <property type="nucleotide sequence ID" value="NZ_FWYF01000001.1"/>
</dbReference>
<dbReference type="PANTHER" id="PTHR45947:SF3">
    <property type="entry name" value="SULFOQUINOVOSYL TRANSFERASE SQD2"/>
    <property type="match status" value="1"/>
</dbReference>
<sequence>MRKIAIFADVLEENFDGVSVTLHKILQAIPEDQFNVLVITSHPPRDINSFRHKIHLTPYLNLPFQKGYRLGLPNGKKLQGVLDQFSPDLIHFTSPSLFGKFAIKYARKNDLPVMNIYHTHYPVYLKYYIGRLGDYLIGSIVKKMLMWYYKNSDLTLTPTRTIKKDLIKLSVPAGKLKVWGRALKIENFSPAFRDESLFDLVIPHENKKILFVSRLIKEKEMKTLYKVYKKLRKADQTITMIITGDGPKRDWLENKMPKAVFTGKKVGPELSKIYASCDLFFFPSESETFGNVIIEAMASGLPIVAANAGGPSELIKNNKTGFLIKPRKIKKFSDQIIGVLRNDSLREQISGDALNFVKSRTIENLHTQLWGIYNNLIYKHQAAKTNQLIVRQIPKLSTSVDNSEISTPAVCK</sequence>
<dbReference type="InterPro" id="IPR028098">
    <property type="entry name" value="Glyco_trans_4-like_N"/>
</dbReference>
<dbReference type="OrthoDB" id="596635at2"/>
<dbReference type="GO" id="GO:0016757">
    <property type="term" value="F:glycosyltransferase activity"/>
    <property type="evidence" value="ECO:0007669"/>
    <property type="project" value="InterPro"/>
</dbReference>
<evidence type="ECO:0000313" key="4">
    <source>
        <dbReference type="Proteomes" id="UP000192472"/>
    </source>
</evidence>
<protein>
    <submittedName>
        <fullName evidence="3">Glycosyltransferase involved in cell wall bisynthesis</fullName>
    </submittedName>
</protein>
<evidence type="ECO:0000259" key="2">
    <source>
        <dbReference type="Pfam" id="PF13439"/>
    </source>
</evidence>
<proteinExistence type="predicted"/>
<organism evidence="3 4">
    <name type="scientific">Reichenbachiella faecimaris</name>
    <dbReference type="NCBI Taxonomy" id="692418"/>
    <lineage>
        <taxon>Bacteria</taxon>
        <taxon>Pseudomonadati</taxon>
        <taxon>Bacteroidota</taxon>
        <taxon>Cytophagia</taxon>
        <taxon>Cytophagales</taxon>
        <taxon>Reichenbachiellaceae</taxon>
        <taxon>Reichenbachiella</taxon>
    </lineage>
</organism>
<dbReference type="SUPFAM" id="SSF53756">
    <property type="entry name" value="UDP-Glycosyltransferase/glycogen phosphorylase"/>
    <property type="match status" value="1"/>
</dbReference>
<dbReference type="Pfam" id="PF00534">
    <property type="entry name" value="Glycos_transf_1"/>
    <property type="match status" value="1"/>
</dbReference>
<dbReference type="AlphaFoldDB" id="A0A1W2G8Q5"/>
<reference evidence="3 4" key="1">
    <citation type="submission" date="2017-04" db="EMBL/GenBank/DDBJ databases">
        <authorList>
            <person name="Afonso C.L."/>
            <person name="Miller P.J."/>
            <person name="Scott M.A."/>
            <person name="Spackman E."/>
            <person name="Goraichik I."/>
            <person name="Dimitrov K.M."/>
            <person name="Suarez D.L."/>
            <person name="Swayne D.E."/>
        </authorList>
    </citation>
    <scope>NUCLEOTIDE SEQUENCE [LARGE SCALE GENOMIC DNA]</scope>
    <source>
        <strain evidence="3 4">DSM 26133</strain>
    </source>
</reference>
<keyword evidence="3" id="KW-0808">Transferase</keyword>
<dbReference type="CDD" id="cd03814">
    <property type="entry name" value="GT4-like"/>
    <property type="match status" value="1"/>
</dbReference>
<accession>A0A1W2G8Q5</accession>
<dbReference type="STRING" id="692418.SAMN04488029_1342"/>
<dbReference type="InterPro" id="IPR050194">
    <property type="entry name" value="Glycosyltransferase_grp1"/>
</dbReference>
<name>A0A1W2G8Q5_REIFA</name>
<evidence type="ECO:0000313" key="3">
    <source>
        <dbReference type="EMBL" id="SMD32981.1"/>
    </source>
</evidence>
<dbReference type="InterPro" id="IPR001296">
    <property type="entry name" value="Glyco_trans_1"/>
</dbReference>
<dbReference type="EMBL" id="FWYF01000001">
    <property type="protein sequence ID" value="SMD32981.1"/>
    <property type="molecule type" value="Genomic_DNA"/>
</dbReference>
<dbReference type="Gene3D" id="3.40.50.2000">
    <property type="entry name" value="Glycogen Phosphorylase B"/>
    <property type="match status" value="2"/>
</dbReference>
<evidence type="ECO:0000259" key="1">
    <source>
        <dbReference type="Pfam" id="PF00534"/>
    </source>
</evidence>
<keyword evidence="4" id="KW-1185">Reference proteome</keyword>
<feature type="domain" description="Glycosyl transferase family 1" evidence="1">
    <location>
        <begin position="193"/>
        <end position="350"/>
    </location>
</feature>
<gene>
    <name evidence="3" type="ORF">SAMN04488029_1342</name>
</gene>
<feature type="domain" description="Glycosyltransferase subfamily 4-like N-terminal" evidence="2">
    <location>
        <begin position="16"/>
        <end position="182"/>
    </location>
</feature>
<dbReference type="Pfam" id="PF13439">
    <property type="entry name" value="Glyco_transf_4"/>
    <property type="match status" value="1"/>
</dbReference>
<dbReference type="PANTHER" id="PTHR45947">
    <property type="entry name" value="SULFOQUINOVOSYL TRANSFERASE SQD2"/>
    <property type="match status" value="1"/>
</dbReference>